<keyword evidence="1" id="KW-0175">Coiled coil</keyword>
<organism evidence="4 5">
    <name type="scientific">Lachancea fermentati</name>
    <name type="common">Zygosaccharomyces fermentati</name>
    <dbReference type="NCBI Taxonomy" id="4955"/>
    <lineage>
        <taxon>Eukaryota</taxon>
        <taxon>Fungi</taxon>
        <taxon>Dikarya</taxon>
        <taxon>Ascomycota</taxon>
        <taxon>Saccharomycotina</taxon>
        <taxon>Saccharomycetes</taxon>
        <taxon>Saccharomycetales</taxon>
        <taxon>Saccharomycetaceae</taxon>
        <taxon>Lachancea</taxon>
    </lineage>
</organism>
<dbReference type="InterPro" id="IPR022210">
    <property type="entry name" value="TF_GCR1-like"/>
</dbReference>
<dbReference type="PANTHER" id="PTHR37784:SF8">
    <property type="entry name" value="PROTEIN MSN1"/>
    <property type="match status" value="1"/>
</dbReference>
<dbReference type="PANTHER" id="PTHR37784">
    <property type="entry name" value="PROTEIN MSN1"/>
    <property type="match status" value="1"/>
</dbReference>
<proteinExistence type="predicted"/>
<protein>
    <submittedName>
        <fullName evidence="4">LAFE_0H16908g1_1</fullName>
    </submittedName>
</protein>
<dbReference type="GO" id="GO:0060963">
    <property type="term" value="P:positive regulation of ribosomal protein gene transcription by RNA polymerase II"/>
    <property type="evidence" value="ECO:0007669"/>
    <property type="project" value="TreeGrafter"/>
</dbReference>
<accession>A0A1G4ML20</accession>
<dbReference type="Pfam" id="PF12550">
    <property type="entry name" value="GCR1_C"/>
    <property type="match status" value="1"/>
</dbReference>
<dbReference type="GO" id="GO:0000981">
    <property type="term" value="F:DNA-binding transcription factor activity, RNA polymerase II-specific"/>
    <property type="evidence" value="ECO:0007669"/>
    <property type="project" value="TreeGrafter"/>
</dbReference>
<sequence length="402" mass="44549">MNDPSMLVSRVADLERQIAMYEKLFQTFSAKLDHHFKKYDLVINTQQQQIKALNDVIATLLNDQYRYSGILRDKLTDSLDGIAATSTSLHDSGADPKAHARGAHDKGFIAGQDGGLAEPSSTSSTNESLNYGSSVNALLGDIISPESLTTTPNQPGLPSLPVKRAFANPNMDYSPKRMSMVETPTDAKLPSEQEHHNMAYASFKSTGDFSSLDNDGGRDAACHAASVRVTEGSSSYAGDDMRLDADANCAPQLPQPGDRDEEDAAGAKPDGADPNVKEELYYTCRGQRKKRSVFVGEFRFLSSPQSVMEIWKEYTEGFAGQPSLKDMELTYHTSWRREPGVSKKFFRRKVLCRAIEKGLERGYQLQEIVDILEKCRLIDPEKGLKQPIGWLCRHSNVPDVFK</sequence>
<evidence type="ECO:0000313" key="5">
    <source>
        <dbReference type="Proteomes" id="UP000190831"/>
    </source>
</evidence>
<dbReference type="InterPro" id="IPR052146">
    <property type="entry name" value="HOT1"/>
</dbReference>
<evidence type="ECO:0000259" key="3">
    <source>
        <dbReference type="Pfam" id="PF12550"/>
    </source>
</evidence>
<keyword evidence="5" id="KW-1185">Reference proteome</keyword>
<evidence type="ECO:0000256" key="1">
    <source>
        <dbReference type="SAM" id="Coils"/>
    </source>
</evidence>
<dbReference type="AlphaFoldDB" id="A0A1G4ML20"/>
<reference evidence="4 5" key="1">
    <citation type="submission" date="2016-03" db="EMBL/GenBank/DDBJ databases">
        <authorList>
            <person name="Devillers H."/>
        </authorList>
    </citation>
    <scope>NUCLEOTIDE SEQUENCE [LARGE SCALE GENOMIC DNA]</scope>
    <source>
        <strain evidence="4">CBS 6772</strain>
    </source>
</reference>
<dbReference type="Proteomes" id="UP000190831">
    <property type="component" value="Chromosome H"/>
</dbReference>
<dbReference type="EMBL" id="LT598491">
    <property type="protein sequence ID" value="SCW04590.1"/>
    <property type="molecule type" value="Genomic_DNA"/>
</dbReference>
<gene>
    <name evidence="4" type="ORF">LAFE_0H16908G</name>
</gene>
<dbReference type="STRING" id="4955.A0A1G4ML20"/>
<evidence type="ECO:0000256" key="2">
    <source>
        <dbReference type="SAM" id="MobiDB-lite"/>
    </source>
</evidence>
<evidence type="ECO:0000313" key="4">
    <source>
        <dbReference type="EMBL" id="SCW04590.1"/>
    </source>
</evidence>
<feature type="region of interest" description="Disordered" evidence="2">
    <location>
        <begin position="231"/>
        <end position="274"/>
    </location>
</feature>
<dbReference type="OrthoDB" id="428577at2759"/>
<feature type="compositionally biased region" description="Polar residues" evidence="2">
    <location>
        <begin position="119"/>
        <end position="129"/>
    </location>
</feature>
<name>A0A1G4ML20_LACFM</name>
<dbReference type="OMA" id="QPIGWLC"/>
<feature type="domain" description="Transcription activator GCR1-like" evidence="3">
    <location>
        <begin position="298"/>
        <end position="376"/>
    </location>
</feature>
<feature type="region of interest" description="Disordered" evidence="2">
    <location>
        <begin position="108"/>
        <end position="129"/>
    </location>
</feature>
<feature type="coiled-coil region" evidence="1">
    <location>
        <begin position="11"/>
        <end position="63"/>
    </location>
</feature>
<dbReference type="GO" id="GO:0000978">
    <property type="term" value="F:RNA polymerase II cis-regulatory region sequence-specific DNA binding"/>
    <property type="evidence" value="ECO:0007669"/>
    <property type="project" value="TreeGrafter"/>
</dbReference>